<dbReference type="KEGG" id="nsr:NS506_03178"/>
<evidence type="ECO:0000313" key="3">
    <source>
        <dbReference type="Proteomes" id="UP000037179"/>
    </source>
</evidence>
<evidence type="ECO:0000313" key="4">
    <source>
        <dbReference type="Proteomes" id="UP000180166"/>
    </source>
</evidence>
<proteinExistence type="predicted"/>
<dbReference type="SMR" id="A0A0B8NGJ7"/>
<dbReference type="InterPro" id="IPR036689">
    <property type="entry name" value="ESAT-6-like_sf"/>
</dbReference>
<dbReference type="Proteomes" id="UP000037179">
    <property type="component" value="Unassembled WGS sequence"/>
</dbReference>
<dbReference type="GeneID" id="93373815"/>
<reference evidence="2 3" key="2">
    <citation type="journal article" date="2016" name="Genome Announc.">
        <title>Draft Genome Sequence of Erythromycin- and Oxytetracycline-Sensitive Nocardia seriolae Strain U-1 (NBRC 110359).</title>
        <authorList>
            <person name="Imajoh M."/>
            <person name="Sukeda M."/>
            <person name="Shimizu M."/>
            <person name="Yamane J."/>
            <person name="Ohnishi K."/>
            <person name="Oshima S."/>
        </authorList>
    </citation>
    <scope>NUCLEOTIDE SEQUENCE [LARGE SCALE GENOMIC DNA]</scope>
    <source>
        <strain evidence="2 3">U-1</strain>
    </source>
</reference>
<evidence type="ECO:0000313" key="1">
    <source>
        <dbReference type="EMBL" id="APA97231.1"/>
    </source>
</evidence>
<sequence length="100" mass="10593">MTVPGQGYKVDLDHLDEVTARIRAFKIFVEDSLSALDNKAKVLSVSWSSEAAAAYEAAHTEWLAGATEVREGIAALESAAKIAHGNYSGALAANLRMLGC</sequence>
<dbReference type="OrthoDB" id="4558607at2"/>
<dbReference type="RefSeq" id="WP_033091167.1">
    <property type="nucleotide sequence ID" value="NZ_AP017900.1"/>
</dbReference>
<accession>A0A0B8NGJ7</accession>
<dbReference type="EMBL" id="BBYQ01000184">
    <property type="protein sequence ID" value="GAP32838.1"/>
    <property type="molecule type" value="Genomic_DNA"/>
</dbReference>
<reference evidence="1 4" key="3">
    <citation type="submission" date="2016-10" db="EMBL/GenBank/DDBJ databases">
        <title>Genome sequence of Nocardia seriolae strain EM150506, isolated from Anguila japonica.</title>
        <authorList>
            <person name="Han H.-J."/>
        </authorList>
    </citation>
    <scope>NUCLEOTIDE SEQUENCE [LARGE SCALE GENOMIC DNA]</scope>
    <source>
        <strain evidence="1 4">EM150506</strain>
    </source>
</reference>
<gene>
    <name evidence="1" type="ORF">NS506_03178</name>
    <name evidence="2" type="ORF">NSK11_contig00184-0009</name>
</gene>
<keyword evidence="3" id="KW-1185">Reference proteome</keyword>
<organism evidence="2 3">
    <name type="scientific">Nocardia seriolae</name>
    <dbReference type="NCBI Taxonomy" id="37332"/>
    <lineage>
        <taxon>Bacteria</taxon>
        <taxon>Bacillati</taxon>
        <taxon>Actinomycetota</taxon>
        <taxon>Actinomycetes</taxon>
        <taxon>Mycobacteriales</taxon>
        <taxon>Nocardiaceae</taxon>
        <taxon>Nocardia</taxon>
    </lineage>
</organism>
<protein>
    <submittedName>
        <fullName evidence="1">ESAT-6-like protein 12</fullName>
    </submittedName>
</protein>
<evidence type="ECO:0000313" key="2">
    <source>
        <dbReference type="EMBL" id="GAP32838.1"/>
    </source>
</evidence>
<dbReference type="AlphaFoldDB" id="A0A0B8NGJ7"/>
<dbReference type="Proteomes" id="UP000180166">
    <property type="component" value="Chromosome"/>
</dbReference>
<dbReference type="SUPFAM" id="SSF140453">
    <property type="entry name" value="EsxAB dimer-like"/>
    <property type="match status" value="1"/>
</dbReference>
<reference evidence="3" key="1">
    <citation type="submission" date="2015-07" db="EMBL/GenBank/DDBJ databases">
        <title>Nocardia seriolae U-1 whole genome shotgun sequence.</title>
        <authorList>
            <person name="Imajoh M."/>
            <person name="Fukumoto Y."/>
            <person name="Sukeda M."/>
            <person name="Yamane J."/>
            <person name="Yamasaki K."/>
            <person name="Shimizu M."/>
            <person name="Ohnishi K."/>
            <person name="Oshima S."/>
        </authorList>
    </citation>
    <scope>NUCLEOTIDE SEQUENCE [LARGE SCALE GENOMIC DNA]</scope>
    <source>
        <strain evidence="3">U-1</strain>
    </source>
</reference>
<name>A0A0B8NGJ7_9NOCA</name>
<dbReference type="Gene3D" id="1.10.287.1060">
    <property type="entry name" value="ESAT-6-like"/>
    <property type="match status" value="1"/>
</dbReference>
<dbReference type="Pfam" id="PF06013">
    <property type="entry name" value="WXG100"/>
    <property type="match status" value="1"/>
</dbReference>
<dbReference type="InterPro" id="IPR010310">
    <property type="entry name" value="T7SS_ESAT-6-like"/>
</dbReference>
<dbReference type="EMBL" id="CP017839">
    <property type="protein sequence ID" value="APA97231.1"/>
    <property type="molecule type" value="Genomic_DNA"/>
</dbReference>